<dbReference type="EMBL" id="JTDI01000007">
    <property type="protein sequence ID" value="KHK89442.1"/>
    <property type="molecule type" value="Genomic_DNA"/>
</dbReference>
<dbReference type="AlphaFoldDB" id="A0A0B1ZJB6"/>
<name>A0A0B1ZJB6_9SPHN</name>
<dbReference type="RefSeq" id="WP_039288270.1">
    <property type="nucleotide sequence ID" value="NZ_JTDI01000007.1"/>
</dbReference>
<feature type="region of interest" description="Disordered" evidence="1">
    <location>
        <begin position="43"/>
        <end position="69"/>
    </location>
</feature>
<accession>A0A0B1ZJB6</accession>
<evidence type="ECO:0000256" key="1">
    <source>
        <dbReference type="SAM" id="MobiDB-lite"/>
    </source>
</evidence>
<reference evidence="2 3" key="1">
    <citation type="submission" date="2014-10" db="EMBL/GenBank/DDBJ databases">
        <title>Genome sequence of Novosphingobium malaysiense MUSC 273(T).</title>
        <authorList>
            <person name="Lee L.-H."/>
        </authorList>
    </citation>
    <scope>NUCLEOTIDE SEQUENCE [LARGE SCALE GENOMIC DNA]</scope>
    <source>
        <strain evidence="2 3">MUSC 273</strain>
    </source>
</reference>
<evidence type="ECO:0000313" key="3">
    <source>
        <dbReference type="Proteomes" id="UP000031057"/>
    </source>
</evidence>
<proteinExistence type="predicted"/>
<evidence type="ECO:0000313" key="2">
    <source>
        <dbReference type="EMBL" id="KHK89442.1"/>
    </source>
</evidence>
<dbReference type="Proteomes" id="UP000031057">
    <property type="component" value="Unassembled WGS sequence"/>
</dbReference>
<sequence>MEEIRDAIYYQQLARYARMMADRHTDDAVARYLRETAIKHERKARQLHRDEGSAAKESSFGSRLTFWRK</sequence>
<protein>
    <submittedName>
        <fullName evidence="2">Uncharacterized protein</fullName>
    </submittedName>
</protein>
<comment type="caution">
    <text evidence="2">The sequence shown here is derived from an EMBL/GenBank/DDBJ whole genome shotgun (WGS) entry which is preliminary data.</text>
</comment>
<gene>
    <name evidence="2" type="ORF">LK12_20170</name>
</gene>
<keyword evidence="3" id="KW-1185">Reference proteome</keyword>
<organism evidence="2 3">
    <name type="scientific">Novosphingobium malaysiense</name>
    <dbReference type="NCBI Taxonomy" id="1348853"/>
    <lineage>
        <taxon>Bacteria</taxon>
        <taxon>Pseudomonadati</taxon>
        <taxon>Pseudomonadota</taxon>
        <taxon>Alphaproteobacteria</taxon>
        <taxon>Sphingomonadales</taxon>
        <taxon>Sphingomonadaceae</taxon>
        <taxon>Novosphingobium</taxon>
    </lineage>
</organism>
<dbReference type="OrthoDB" id="7452625at2"/>